<feature type="compositionally biased region" description="Basic residues" evidence="5">
    <location>
        <begin position="556"/>
        <end position="566"/>
    </location>
</feature>
<evidence type="ECO:0000259" key="6">
    <source>
        <dbReference type="PROSITE" id="PS51265"/>
    </source>
</evidence>
<dbReference type="PANTHER" id="PTHR15375:SF26">
    <property type="entry name" value="PROTEIN CHIFFON"/>
    <property type="match status" value="1"/>
</dbReference>
<feature type="compositionally biased region" description="Basic and acidic residues" evidence="5">
    <location>
        <begin position="66"/>
        <end position="77"/>
    </location>
</feature>
<feature type="domain" description="DBF4-type" evidence="6">
    <location>
        <begin position="569"/>
        <end position="618"/>
    </location>
</feature>
<evidence type="ECO:0000313" key="8">
    <source>
        <dbReference type="Proteomes" id="UP001492380"/>
    </source>
</evidence>
<evidence type="ECO:0000256" key="4">
    <source>
        <dbReference type="PROSITE-ProRule" id="PRU00600"/>
    </source>
</evidence>
<feature type="compositionally biased region" description="Basic and acidic residues" evidence="5">
    <location>
        <begin position="94"/>
        <end position="113"/>
    </location>
</feature>
<protein>
    <submittedName>
        <fullName evidence="7">Dfp1/Him1, central region-domain-containing protein</fullName>
    </submittedName>
</protein>
<feature type="compositionally biased region" description="Basic and acidic residues" evidence="5">
    <location>
        <begin position="409"/>
        <end position="419"/>
    </location>
</feature>
<keyword evidence="1" id="KW-0479">Metal-binding</keyword>
<organism evidence="7 8">
    <name type="scientific">Phyllosticta capitalensis</name>
    <dbReference type="NCBI Taxonomy" id="121624"/>
    <lineage>
        <taxon>Eukaryota</taxon>
        <taxon>Fungi</taxon>
        <taxon>Dikarya</taxon>
        <taxon>Ascomycota</taxon>
        <taxon>Pezizomycotina</taxon>
        <taxon>Dothideomycetes</taxon>
        <taxon>Dothideomycetes incertae sedis</taxon>
        <taxon>Botryosphaeriales</taxon>
        <taxon>Phyllostictaceae</taxon>
        <taxon>Phyllosticta</taxon>
    </lineage>
</organism>
<dbReference type="Gene3D" id="3.40.50.10190">
    <property type="entry name" value="BRCT domain"/>
    <property type="match status" value="1"/>
</dbReference>
<feature type="region of interest" description="Disordered" evidence="5">
    <location>
        <begin position="246"/>
        <end position="267"/>
    </location>
</feature>
<evidence type="ECO:0000313" key="7">
    <source>
        <dbReference type="EMBL" id="KAK8233974.1"/>
    </source>
</evidence>
<evidence type="ECO:0000256" key="3">
    <source>
        <dbReference type="ARBA" id="ARBA00022833"/>
    </source>
</evidence>
<accession>A0ABR1YN97</accession>
<dbReference type="Pfam" id="PF07535">
    <property type="entry name" value="zf-DBF"/>
    <property type="match status" value="1"/>
</dbReference>
<feature type="compositionally biased region" description="Polar residues" evidence="5">
    <location>
        <begin position="470"/>
        <end position="481"/>
    </location>
</feature>
<evidence type="ECO:0000256" key="2">
    <source>
        <dbReference type="ARBA" id="ARBA00022771"/>
    </source>
</evidence>
<sequence>MAAVSIPPSPQALSTMSSRRMPLANVPNGTNSPYRTPAATATKRSRSYASEQRDAAYMQPPPTKKVIVEDRDAENRRHVVLQKARQSQNSTSHKKTDVSRDSRPSSRAVDKSQKAQPDSLDTVRQWQRHYRKAFPTFVFFFESIPEDARARAVKQLLTLGAREEKFFSKSITHIVTNRAIPPENIHQDGGLRTINPTLLDRSADSRGKLDRKYGDILLKAREMGMKIWAMEKLERVLHTMFNAETGEQHQSHTARGSTSTIAAKSRPADLSQMLRNEKLNGPADRDLAVSTQDRSHFRGYYVYVHCMNEKYRPAIMRDYNKPHTKEEGKWPQFRVTGPGRCPFVEDPSQVKKEKAHRESKNPPKASEKTRAEATIREMAERGTATIPRREERMPLTENGNATRRPSISKNDDSRSKPLDPPKIIPSKAKTKDADSVPLFGSAQASLRAKPQFYGGVPVASGVQPSNITSAIQSQQVTSSTAAGPAGGHAGQSKAIHQLSRKVLEKNSAPTNANSWTDLRATINDHHAPPPRAPKRKAHEQLGGIHEEDEEEDTKPRKNVYSRKKKPVEREPKAGYCENCRDKFDDFDAHVVSRKHRKFALNQDNWSELDDLLSQLERPALR</sequence>
<evidence type="ECO:0000256" key="1">
    <source>
        <dbReference type="ARBA" id="ARBA00022723"/>
    </source>
</evidence>
<dbReference type="Pfam" id="PF08630">
    <property type="entry name" value="Dfp1_Him1_M"/>
    <property type="match status" value="1"/>
</dbReference>
<dbReference type="InterPro" id="IPR036420">
    <property type="entry name" value="BRCT_dom_sf"/>
</dbReference>
<feature type="compositionally biased region" description="Polar residues" evidence="5">
    <location>
        <begin position="251"/>
        <end position="262"/>
    </location>
</feature>
<name>A0ABR1YN97_9PEZI</name>
<dbReference type="InterPro" id="IPR013939">
    <property type="entry name" value="Regulatory_Dfp1/Him1"/>
</dbReference>
<feature type="region of interest" description="Disordered" evidence="5">
    <location>
        <begin position="1"/>
        <end position="123"/>
    </location>
</feature>
<dbReference type="EMBL" id="JBBWRZ010000006">
    <property type="protein sequence ID" value="KAK8233974.1"/>
    <property type="molecule type" value="Genomic_DNA"/>
</dbReference>
<feature type="region of interest" description="Disordered" evidence="5">
    <location>
        <begin position="324"/>
        <end position="435"/>
    </location>
</feature>
<feature type="compositionally biased region" description="Basic and acidic residues" evidence="5">
    <location>
        <begin position="348"/>
        <end position="380"/>
    </location>
</feature>
<dbReference type="SUPFAM" id="SSF52113">
    <property type="entry name" value="BRCT domain"/>
    <property type="match status" value="1"/>
</dbReference>
<dbReference type="PANTHER" id="PTHR15375">
    <property type="entry name" value="ACTIVATOR OF S-PHASE KINASE-RELATED"/>
    <property type="match status" value="1"/>
</dbReference>
<dbReference type="InterPro" id="IPR051590">
    <property type="entry name" value="Replication_Regulatory_Kinase"/>
</dbReference>
<comment type="caution">
    <text evidence="7">The sequence shown here is derived from an EMBL/GenBank/DDBJ whole genome shotgun (WGS) entry which is preliminary data.</text>
</comment>
<feature type="compositionally biased region" description="Polar residues" evidence="5">
    <location>
        <begin position="397"/>
        <end position="408"/>
    </location>
</feature>
<reference evidence="7 8" key="1">
    <citation type="submission" date="2024-04" db="EMBL/GenBank/DDBJ databases">
        <title>Phyllosticta paracitricarpa is synonymous to the EU quarantine fungus P. citricarpa based on phylogenomic analyses.</title>
        <authorList>
            <consortium name="Lawrence Berkeley National Laboratory"/>
            <person name="Van Ingen-Buijs V.A."/>
            <person name="Van Westerhoven A.C."/>
            <person name="Haridas S."/>
            <person name="Skiadas P."/>
            <person name="Martin F."/>
            <person name="Groenewald J.Z."/>
            <person name="Crous P.W."/>
            <person name="Seidl M.F."/>
        </authorList>
    </citation>
    <scope>NUCLEOTIDE SEQUENCE [LARGE SCALE GENOMIC DNA]</scope>
    <source>
        <strain evidence="7 8">CBS 123374</strain>
    </source>
</reference>
<keyword evidence="8" id="KW-1185">Reference proteome</keyword>
<gene>
    <name evidence="7" type="ORF">HDK90DRAFT_285903</name>
</gene>
<dbReference type="Pfam" id="PF22437">
    <property type="entry name" value="DBF4_BRCT"/>
    <property type="match status" value="1"/>
</dbReference>
<dbReference type="SMART" id="SM00586">
    <property type="entry name" value="ZnF_DBF"/>
    <property type="match status" value="1"/>
</dbReference>
<feature type="region of interest" description="Disordered" evidence="5">
    <location>
        <begin position="521"/>
        <end position="570"/>
    </location>
</feature>
<dbReference type="InterPro" id="IPR055116">
    <property type="entry name" value="DBF4_BRCT"/>
</dbReference>
<dbReference type="InterPro" id="IPR038545">
    <property type="entry name" value="Znf_DBF_sf"/>
</dbReference>
<proteinExistence type="predicted"/>
<dbReference type="PROSITE" id="PS51265">
    <property type="entry name" value="ZF_DBF4"/>
    <property type="match status" value="1"/>
</dbReference>
<keyword evidence="2 4" id="KW-0863">Zinc-finger</keyword>
<dbReference type="InterPro" id="IPR006572">
    <property type="entry name" value="Znf_DBF"/>
</dbReference>
<feature type="region of interest" description="Disordered" evidence="5">
    <location>
        <begin position="470"/>
        <end position="495"/>
    </location>
</feature>
<dbReference type="Proteomes" id="UP001492380">
    <property type="component" value="Unassembled WGS sequence"/>
</dbReference>
<evidence type="ECO:0000256" key="5">
    <source>
        <dbReference type="SAM" id="MobiDB-lite"/>
    </source>
</evidence>
<dbReference type="Gene3D" id="6.10.250.3410">
    <property type="entry name" value="DBF zinc finger"/>
    <property type="match status" value="1"/>
</dbReference>
<keyword evidence="3" id="KW-0862">Zinc</keyword>